<dbReference type="EMBL" id="FNQH01000001">
    <property type="protein sequence ID" value="SDZ92900.1"/>
    <property type="molecule type" value="Genomic_DNA"/>
</dbReference>
<keyword evidence="1" id="KW-1133">Transmembrane helix</keyword>
<proteinExistence type="predicted"/>
<keyword evidence="1" id="KW-0472">Membrane</keyword>
<reference evidence="2 3" key="1">
    <citation type="submission" date="2016-10" db="EMBL/GenBank/DDBJ databases">
        <authorList>
            <person name="Varghese N."/>
            <person name="Submissions S."/>
        </authorList>
    </citation>
    <scope>NUCLEOTIDE SEQUENCE [LARGE SCALE GENOMIC DNA]</scope>
    <source>
        <strain evidence="2 3">DSM 14526</strain>
    </source>
</reference>
<dbReference type="RefSeq" id="WP_086984707.1">
    <property type="nucleotide sequence ID" value="NZ_FJNA01000001.1"/>
</dbReference>
<evidence type="ECO:0000313" key="3">
    <source>
        <dbReference type="Proteomes" id="UP000199042"/>
    </source>
</evidence>
<evidence type="ECO:0000256" key="1">
    <source>
        <dbReference type="SAM" id="Phobius"/>
    </source>
</evidence>
<accession>A0AB37ZX67</accession>
<sequence length="208" mass="23291">MAIVQDSYDLADDILTKILTGEYRRIGSVIRYATGPNKGRIVKHLEPVHMEVAQQAQSLGAKAIQFAKNNKKALVIAGISTGIVAAGVGIYYKIKNHDPEVVTKFRASLKNYINGIRRGDLSVDSINDLMICLENLKKHKDYEKISIQLSTEELGILVNRIFEYTEKLAKDNSIELTEDELNAQISDGTILNLQRYLKAQKRIFEIAA</sequence>
<gene>
    <name evidence="2" type="ORF">SAMN04488525_101647</name>
</gene>
<keyword evidence="3" id="KW-1185">Reference proteome</keyword>
<comment type="caution">
    <text evidence="2">The sequence shown here is derived from an EMBL/GenBank/DDBJ whole genome shotgun (WGS) entry which is preliminary data.</text>
</comment>
<protein>
    <submittedName>
        <fullName evidence="2">Uncharacterized protein</fullName>
    </submittedName>
</protein>
<organism evidence="2 3">
    <name type="scientific">Trichococcus collinsii</name>
    <dbReference type="NCBI Taxonomy" id="157076"/>
    <lineage>
        <taxon>Bacteria</taxon>
        <taxon>Bacillati</taxon>
        <taxon>Bacillota</taxon>
        <taxon>Bacilli</taxon>
        <taxon>Lactobacillales</taxon>
        <taxon>Carnobacteriaceae</taxon>
        <taxon>Trichococcus</taxon>
    </lineage>
</organism>
<dbReference type="AlphaFoldDB" id="A0AB37ZX67"/>
<keyword evidence="1" id="KW-0812">Transmembrane</keyword>
<feature type="transmembrane region" description="Helical" evidence="1">
    <location>
        <begin position="73"/>
        <end position="92"/>
    </location>
</feature>
<dbReference type="Proteomes" id="UP000199042">
    <property type="component" value="Unassembled WGS sequence"/>
</dbReference>
<name>A0AB37ZX67_9LACT</name>
<evidence type="ECO:0000313" key="2">
    <source>
        <dbReference type="EMBL" id="SDZ92900.1"/>
    </source>
</evidence>